<gene>
    <name evidence="2" type="ORF">ACFQMA_21435</name>
</gene>
<keyword evidence="3" id="KW-1185">Reference proteome</keyword>
<evidence type="ECO:0000313" key="3">
    <source>
        <dbReference type="Proteomes" id="UP001596432"/>
    </source>
</evidence>
<name>A0ABD5Y569_9EURY</name>
<dbReference type="InterPro" id="IPR058327">
    <property type="entry name" value="DUF8014"/>
</dbReference>
<protein>
    <recommendedName>
        <fullName evidence="1">DUF8014 domain-containing protein</fullName>
    </recommendedName>
</protein>
<reference evidence="2 3" key="1">
    <citation type="journal article" date="2019" name="Int. J. Syst. Evol. Microbiol.">
        <title>The Global Catalogue of Microorganisms (GCM) 10K type strain sequencing project: providing services to taxonomists for standard genome sequencing and annotation.</title>
        <authorList>
            <consortium name="The Broad Institute Genomics Platform"/>
            <consortium name="The Broad Institute Genome Sequencing Center for Infectious Disease"/>
            <person name="Wu L."/>
            <person name="Ma J."/>
        </authorList>
    </citation>
    <scope>NUCLEOTIDE SEQUENCE [LARGE SCALE GENOMIC DNA]</scope>
    <source>
        <strain evidence="2 3">XZYJT29</strain>
    </source>
</reference>
<dbReference type="Pfam" id="PF26046">
    <property type="entry name" value="DUF8014"/>
    <property type="match status" value="1"/>
</dbReference>
<sequence>MAECAEDGCDAEAVVELHVPWADNRVVCAGHARVIARQDGVVADPLDGHEDAWP</sequence>
<dbReference type="GeneID" id="78822727"/>
<dbReference type="EMBL" id="JBHTAS010000001">
    <property type="protein sequence ID" value="MFC7142387.1"/>
    <property type="molecule type" value="Genomic_DNA"/>
</dbReference>
<feature type="domain" description="DUF8014" evidence="1">
    <location>
        <begin position="1"/>
        <end position="54"/>
    </location>
</feature>
<evidence type="ECO:0000313" key="2">
    <source>
        <dbReference type="EMBL" id="MFC7142387.1"/>
    </source>
</evidence>
<evidence type="ECO:0000259" key="1">
    <source>
        <dbReference type="Pfam" id="PF26046"/>
    </source>
</evidence>
<comment type="caution">
    <text evidence="2">The sequence shown here is derived from an EMBL/GenBank/DDBJ whole genome shotgun (WGS) entry which is preliminary data.</text>
</comment>
<organism evidence="2 3">
    <name type="scientific">Halosimplex aquaticum</name>
    <dbReference type="NCBI Taxonomy" id="3026162"/>
    <lineage>
        <taxon>Archaea</taxon>
        <taxon>Methanobacteriati</taxon>
        <taxon>Methanobacteriota</taxon>
        <taxon>Stenosarchaea group</taxon>
        <taxon>Halobacteria</taxon>
        <taxon>Halobacteriales</taxon>
        <taxon>Haloarculaceae</taxon>
        <taxon>Halosimplex</taxon>
    </lineage>
</organism>
<dbReference type="Proteomes" id="UP001596432">
    <property type="component" value="Unassembled WGS sequence"/>
</dbReference>
<accession>A0ABD5Y569</accession>
<dbReference type="AlphaFoldDB" id="A0ABD5Y569"/>
<proteinExistence type="predicted"/>
<dbReference type="RefSeq" id="WP_274323454.1">
    <property type="nucleotide sequence ID" value="NZ_CP118158.1"/>
</dbReference>